<sequence>MSGYIFVLSNPLYQDFVLIGASVKTPTERAAELYTEGLLYPFKVEKAKQVATLEGKLVTLHKLIGKMGERPNPDRDFFKVSTDVVEQLFDLIDGTAWAPAGEMTQEQIWNNLQEKVGMIMKNEMPKANEFQLSKLKMRVATILKQQSIAEPTLENVRAAMDQAKKEMNIQPNAVPTPVSTVPI</sequence>
<organism evidence="1">
    <name type="scientific">viral metagenome</name>
    <dbReference type="NCBI Taxonomy" id="1070528"/>
    <lineage>
        <taxon>unclassified sequences</taxon>
        <taxon>metagenomes</taxon>
        <taxon>organismal metagenomes</taxon>
    </lineage>
</organism>
<evidence type="ECO:0000313" key="1">
    <source>
        <dbReference type="EMBL" id="QHS91774.1"/>
    </source>
</evidence>
<dbReference type="AlphaFoldDB" id="A0A6C0BJ86"/>
<name>A0A6C0BJ86_9ZZZZ</name>
<accession>A0A6C0BJ86</accession>
<dbReference type="EMBL" id="MN739163">
    <property type="protein sequence ID" value="QHS91774.1"/>
    <property type="molecule type" value="Genomic_DNA"/>
</dbReference>
<reference evidence="1" key="1">
    <citation type="journal article" date="2020" name="Nature">
        <title>Giant virus diversity and host interactions through global metagenomics.</title>
        <authorList>
            <person name="Schulz F."/>
            <person name="Roux S."/>
            <person name="Paez-Espino D."/>
            <person name="Jungbluth S."/>
            <person name="Walsh D.A."/>
            <person name="Denef V.J."/>
            <person name="McMahon K.D."/>
            <person name="Konstantinidis K.T."/>
            <person name="Eloe-Fadrosh E.A."/>
            <person name="Kyrpides N.C."/>
            <person name="Woyke T."/>
        </authorList>
    </citation>
    <scope>NUCLEOTIDE SEQUENCE</scope>
    <source>
        <strain evidence="1">GVMAG-M-3300013006-15</strain>
    </source>
</reference>
<proteinExistence type="predicted"/>
<protein>
    <submittedName>
        <fullName evidence="1">Uncharacterized protein</fullName>
    </submittedName>
</protein>